<organism evidence="19 20">
    <name type="scientific">Mannheimia succiniciproducens (strain KCTC 0769BP / MBEL55E)</name>
    <dbReference type="NCBI Taxonomy" id="221988"/>
    <lineage>
        <taxon>Bacteria</taxon>
        <taxon>Pseudomonadati</taxon>
        <taxon>Pseudomonadota</taxon>
        <taxon>Gammaproteobacteria</taxon>
        <taxon>Pasteurellales</taxon>
        <taxon>Pasteurellaceae</taxon>
        <taxon>Basfia</taxon>
    </lineage>
</organism>
<evidence type="ECO:0000259" key="17">
    <source>
        <dbReference type="PROSITE" id="PS51198"/>
    </source>
</evidence>
<dbReference type="SUPFAM" id="SSF52980">
    <property type="entry name" value="Restriction endonuclease-like"/>
    <property type="match status" value="1"/>
</dbReference>
<evidence type="ECO:0000256" key="9">
    <source>
        <dbReference type="ARBA" id="ARBA00022842"/>
    </source>
</evidence>
<dbReference type="NCBIfam" id="TIGR00609">
    <property type="entry name" value="recB"/>
    <property type="match status" value="1"/>
</dbReference>
<dbReference type="AlphaFoldDB" id="Q65TK4"/>
<feature type="active site" description="For nuclease activity" evidence="15">
    <location>
        <position position="1113"/>
    </location>
</feature>
<dbReference type="Proteomes" id="UP000000607">
    <property type="component" value="Chromosome"/>
</dbReference>
<evidence type="ECO:0000256" key="14">
    <source>
        <dbReference type="ARBA" id="ARBA00048988"/>
    </source>
</evidence>
<dbReference type="Gene3D" id="3.40.50.300">
    <property type="entry name" value="P-loop containing nucleotide triphosphate hydrolases"/>
    <property type="match status" value="2"/>
</dbReference>
<dbReference type="PANTHER" id="PTHR11070">
    <property type="entry name" value="UVRD / RECB / PCRA DNA HELICASE FAMILY MEMBER"/>
    <property type="match status" value="1"/>
</dbReference>
<keyword evidence="5 15" id="KW-0378">Hydrolase</keyword>
<feature type="domain" description="UvrD-like helicase C-terminal" evidence="18">
    <location>
        <begin position="476"/>
        <end position="747"/>
    </location>
</feature>
<evidence type="ECO:0000256" key="3">
    <source>
        <dbReference type="ARBA" id="ARBA00022741"/>
    </source>
</evidence>
<evidence type="ECO:0000256" key="6">
    <source>
        <dbReference type="ARBA" id="ARBA00022806"/>
    </source>
</evidence>
<dbReference type="CDD" id="cd22352">
    <property type="entry name" value="RecB_C-like"/>
    <property type="match status" value="1"/>
</dbReference>
<dbReference type="GO" id="GO:0005829">
    <property type="term" value="C:cytosol"/>
    <property type="evidence" value="ECO:0007669"/>
    <property type="project" value="TreeGrafter"/>
</dbReference>
<dbReference type="InterPro" id="IPR011335">
    <property type="entry name" value="Restrct_endonuc-II-like"/>
</dbReference>
<comment type="function">
    <text evidence="15">A helicase/nuclease that prepares dsDNA breaks (DSB) for recombinational DNA repair. Binds to DSBs and unwinds DNA via a highly rapid and processive ATP-dependent bidirectional helicase activity. Unwinds dsDNA until it encounters a Chi (crossover hotspot instigator) sequence from the 3' direction. Cuts ssDNA a few nucleotides 3' to the Chi site. The properties and activities of the enzyme are changed at Chi. The Chi-altered holoenzyme produces a long 3'-ssDNA overhang and facilitates RecA-binding to the ssDNA for homologous DNA recombination and repair. Holoenzyme degrades any linearized DNA that is unable to undergo homologous recombination. In the holoenzyme this subunit contributes ATPase, 3'-5' helicase, exonuclease activity and loads RecA onto ssDNA.</text>
</comment>
<keyword evidence="1 15" id="KW-0540">Nuclease</keyword>
<comment type="catalytic activity">
    <reaction evidence="13 15">
        <text>Couples ATP hydrolysis with the unwinding of duplex DNA by translocating in the 3'-5' direction.</text>
        <dbReference type="EC" id="5.6.2.4"/>
    </reaction>
</comment>
<dbReference type="HAMAP" id="MF_01485">
    <property type="entry name" value="RecB"/>
    <property type="match status" value="1"/>
</dbReference>
<evidence type="ECO:0000256" key="4">
    <source>
        <dbReference type="ARBA" id="ARBA00022763"/>
    </source>
</evidence>
<dbReference type="GO" id="GO:0009338">
    <property type="term" value="C:exodeoxyribonuclease V complex"/>
    <property type="evidence" value="ECO:0007669"/>
    <property type="project" value="TreeGrafter"/>
</dbReference>
<evidence type="ECO:0000256" key="11">
    <source>
        <dbReference type="ARBA" id="ARBA00023204"/>
    </source>
</evidence>
<keyword evidence="6 15" id="KW-0347">Helicase</keyword>
<evidence type="ECO:0000256" key="5">
    <source>
        <dbReference type="ARBA" id="ARBA00022801"/>
    </source>
</evidence>
<dbReference type="eggNOG" id="COG1074">
    <property type="taxonomic scope" value="Bacteria"/>
</dbReference>
<keyword evidence="10 15" id="KW-0238">DNA-binding</keyword>
<reference evidence="19 20" key="1">
    <citation type="journal article" date="2004" name="Nat. Biotechnol.">
        <title>The genome sequence of the capnophilic rumen bacterium Mannheimia succiniciproducens.</title>
        <authorList>
            <person name="Hong S.H."/>
            <person name="Kim J.S."/>
            <person name="Lee S.Y."/>
            <person name="In Y.H."/>
            <person name="Choi S.S."/>
            <person name="Rih J.-K."/>
            <person name="Kim C.H."/>
            <person name="Jeong H."/>
            <person name="Hur C.G."/>
            <person name="Kim J.J."/>
        </authorList>
    </citation>
    <scope>NUCLEOTIDE SEQUENCE [LARGE SCALE GENOMIC DNA]</scope>
    <source>
        <strain evidence="20">KCTC 0769BP / MBEL55E</strain>
    </source>
</reference>
<dbReference type="GO" id="GO:0016887">
    <property type="term" value="F:ATP hydrolysis activity"/>
    <property type="evidence" value="ECO:0007669"/>
    <property type="project" value="RHEA"/>
</dbReference>
<keyword evidence="12 15" id="KW-0413">Isomerase</keyword>
<feature type="binding site" evidence="15">
    <location>
        <position position="1100"/>
    </location>
    <ligand>
        <name>Mg(2+)</name>
        <dbReference type="ChEBI" id="CHEBI:18420"/>
    </ligand>
</feature>
<dbReference type="HOGENOM" id="CLU_001114_6_0_6"/>
<dbReference type="InterPro" id="IPR000212">
    <property type="entry name" value="DNA_helicase_UvrD/REP"/>
</dbReference>
<dbReference type="PANTHER" id="PTHR11070:SF23">
    <property type="entry name" value="RECBCD ENZYME SUBUNIT RECB"/>
    <property type="match status" value="1"/>
</dbReference>
<keyword evidence="11 15" id="KW-0234">DNA repair</keyword>
<comment type="miscellaneous">
    <text evidence="15">In the RecBCD complex, RecB has a slow 3'-5' helicase, an exonuclease activity and loads RecA onto ssDNA, RecD has a fast 5'-3' helicase activity, while RecC stimulates the ATPase and processivity of the RecB helicase and contributes to recognition of the Chi site.</text>
</comment>
<feature type="region of interest" description="Nuclease activity, interacts with RecD and RecA" evidence="15">
    <location>
        <begin position="901"/>
        <end position="1205"/>
    </location>
</feature>
<feature type="binding site" evidence="16">
    <location>
        <begin position="9"/>
        <end position="16"/>
    </location>
    <ligand>
        <name>ATP</name>
        <dbReference type="ChEBI" id="CHEBI:30616"/>
    </ligand>
</feature>
<dbReference type="EC" id="3.1.11.5" evidence="15"/>
<dbReference type="Pfam" id="PF13361">
    <property type="entry name" value="UvrD_C"/>
    <property type="match status" value="1"/>
</dbReference>
<dbReference type="GO" id="GO:0043138">
    <property type="term" value="F:3'-5' DNA helicase activity"/>
    <property type="evidence" value="ECO:0007669"/>
    <property type="project" value="UniProtKB-UniRule"/>
</dbReference>
<keyword evidence="7 15" id="KW-0269">Exonuclease</keyword>
<dbReference type="PROSITE" id="PS51217">
    <property type="entry name" value="UVRD_HELICASE_CTER"/>
    <property type="match status" value="1"/>
</dbReference>
<protein>
    <recommendedName>
        <fullName evidence="15">RecBCD enzyme subunit RecB</fullName>
        <ecNumber evidence="15">3.1.11.5</ecNumber>
        <ecNumber evidence="15">5.6.2.4</ecNumber>
    </recommendedName>
    <alternativeName>
        <fullName evidence="15">DNA 3'-5' helicase subunit RecB</fullName>
    </alternativeName>
    <alternativeName>
        <fullName evidence="15">Exonuclease V subunit RecB</fullName>
        <shortName evidence="15">ExoV subunit RecB</shortName>
    </alternativeName>
    <alternativeName>
        <fullName evidence="15">Helicase/nuclease RecBCD subunit RecB</fullName>
    </alternativeName>
</protein>
<evidence type="ECO:0000313" key="20">
    <source>
        <dbReference type="Proteomes" id="UP000000607"/>
    </source>
</evidence>
<dbReference type="GO" id="GO:0005524">
    <property type="term" value="F:ATP binding"/>
    <property type="evidence" value="ECO:0007669"/>
    <property type="project" value="UniProtKB-UniRule"/>
</dbReference>
<dbReference type="GO" id="GO:0003677">
    <property type="term" value="F:DNA binding"/>
    <property type="evidence" value="ECO:0007669"/>
    <property type="project" value="UniProtKB-UniRule"/>
</dbReference>
<sequence>MNSTLLIEASAGTGKTFTMASLYLRLLLQAGENCFFKPLEVEQILVVTFTEAATQELRERIRHRIHLAKKQLTQYAENKNKQVFYGTENEILADLVDSLELPVAIQRLKIAEQNMDLAAIYTIHGFCRRMLVQYAFNSGIHFNLQLVKDETELLTRFSNELWREHFYNLSFSLTNFIHRNLKSPTDVLQKIRKFVTSENLNVELNEPHLLQLEFNRFLSQYIEKNINEIKQLKTAWIESENEIQRLIEKAKTQKLIKGASYKANHLPGRYEKIRQWAQDETDFSIPEPLSKYFSQSAVDSYLTKNEPVNHAVFKQADSAVERAQSTELYVKVILYHYIQWMRDKLDRYKASHQEKSFDDLLRLLKEAVVSPEHGNELVKLIRYQYPFAMIDEFQDTDAQQYQIFSKIYIESAQAETGFIMIGDPKQAIYQFRGADIFTYLKAAQQAKYHFTLGKNYRSEGNLIHAVNQLFNFSSAQPFLYENIEFSSVEPGKAQGRFILNEQQEAPLGVYLGEEPSDEQLAETCANCISQWLQLALRERAGIQTAEKFLPLEPKDIAVLVRNAKEAELIKNALQARQISSVYLSDKSNVFDCNEAKELLLILQACLNPFSERNIVNAIATAIFCLTGADIQHIKQHETDWEKWIDRFVGYQRSWRQQGVLAMLHQLFLAEQIPQKLINMPNGERRVTDLFHLAELLQEATTLNESDAALLRWFERQIRGENTQDENIIRLESEQQLVKIVTIHKSKGLEYNLVWLPFISAKAKVNPQHISTYYNAQAQAVQWDMDACHNDEVIKERLAEEMRLLYVALTRAKYHLAMALPDNFTKNWNALLYALTRGEIGTQAKLTDEYQTKPLLDDFAQRISPANIHYYQTDEIQGGGYQQKDNHAQYVAQEFHGKIERDWTISSFTSLTQMHEWNSQKGRHEAFSPIVTTESAVNFSLILDEAKDIDLTFLPKINEDKNNFSDIVTGYRQGYSPFDFPHGINVGTALHRFFEKNEFNQPIIDEYVKNLCQTIQLSEEWKQPLIQWIEAILTTPLFNGEPLNLAQLDKKDCIKEMQFYLKLEGRFKLHSFNRLLQKYHTIKREPYLFDEIQGMLRGFIDLVFRHESKYYVLDYKSNFLGKDMAFYARSQLTDVMKNHHYDLQYLLYTLAIHRYLKQRVTDYDYDSHFGGVIYCFLRGMNGRNPDYGIYSAKPARELIEGLDNLF</sequence>
<evidence type="ECO:0000256" key="10">
    <source>
        <dbReference type="ARBA" id="ARBA00023125"/>
    </source>
</evidence>
<comment type="domain">
    <text evidence="15">The N-terminal DNA-binding domain is a ssDNA-dependent ATPase and has ATP-dependent 3'-5' helicase function. This domain interacts with RecC.</text>
</comment>
<keyword evidence="9 15" id="KW-0460">Magnesium</keyword>
<evidence type="ECO:0000256" key="1">
    <source>
        <dbReference type="ARBA" id="ARBA00022722"/>
    </source>
</evidence>
<accession>Q65TK4</accession>
<dbReference type="KEGG" id="msu:MS1099"/>
<evidence type="ECO:0000259" key="18">
    <source>
        <dbReference type="PROSITE" id="PS51217"/>
    </source>
</evidence>
<feature type="binding site" evidence="15">
    <location>
        <position position="990"/>
    </location>
    <ligand>
        <name>Mg(2+)</name>
        <dbReference type="ChEBI" id="CHEBI:18420"/>
    </ligand>
</feature>
<dbReference type="GO" id="GO:0008854">
    <property type="term" value="F:exodeoxyribonuclease V activity"/>
    <property type="evidence" value="ECO:0007669"/>
    <property type="project" value="UniProtKB-EC"/>
</dbReference>
<evidence type="ECO:0000256" key="16">
    <source>
        <dbReference type="PROSITE-ProRule" id="PRU00560"/>
    </source>
</evidence>
<proteinExistence type="inferred from homology"/>
<dbReference type="GO" id="GO:0000724">
    <property type="term" value="P:double-strand break repair via homologous recombination"/>
    <property type="evidence" value="ECO:0007669"/>
    <property type="project" value="UniProtKB-UniRule"/>
</dbReference>
<keyword evidence="20" id="KW-1185">Reference proteome</keyword>
<feature type="binding site" evidence="15">
    <location>
        <position position="1113"/>
    </location>
    <ligand>
        <name>Mg(2+)</name>
        <dbReference type="ChEBI" id="CHEBI:18420"/>
    </ligand>
</feature>
<gene>
    <name evidence="15 19" type="primary">recB</name>
    <name evidence="19" type="ordered locus">MS1099</name>
</gene>
<dbReference type="InterPro" id="IPR027417">
    <property type="entry name" value="P-loop_NTPase"/>
</dbReference>
<evidence type="ECO:0000256" key="13">
    <source>
        <dbReference type="ARBA" id="ARBA00034617"/>
    </source>
</evidence>
<dbReference type="InterPro" id="IPR014017">
    <property type="entry name" value="DNA_helicase_UvrD-like_C"/>
</dbReference>
<dbReference type="PROSITE" id="PS51198">
    <property type="entry name" value="UVRD_HELICASE_ATP_BIND"/>
    <property type="match status" value="1"/>
</dbReference>
<keyword evidence="3 15" id="KW-0547">Nucleotide-binding</keyword>
<evidence type="ECO:0000256" key="7">
    <source>
        <dbReference type="ARBA" id="ARBA00022839"/>
    </source>
</evidence>
<dbReference type="Gene3D" id="1.10.486.10">
    <property type="entry name" value="PCRA, domain 4"/>
    <property type="match status" value="1"/>
</dbReference>
<dbReference type="GO" id="GO:0000287">
    <property type="term" value="F:magnesium ion binding"/>
    <property type="evidence" value="ECO:0007669"/>
    <property type="project" value="UniProtKB-UniRule"/>
</dbReference>
<keyword evidence="8 15" id="KW-0067">ATP-binding</keyword>
<comment type="similarity">
    <text evidence="15">Belongs to the helicase family. UvrD subfamily.</text>
</comment>
<evidence type="ECO:0000256" key="15">
    <source>
        <dbReference type="HAMAP-Rule" id="MF_01485"/>
    </source>
</evidence>
<keyword evidence="2 15" id="KW-0479">Metal-binding</keyword>
<dbReference type="Pfam" id="PF00580">
    <property type="entry name" value="UvrD-helicase"/>
    <property type="match status" value="1"/>
</dbReference>
<dbReference type="STRING" id="221988.MS1099"/>
<evidence type="ECO:0000256" key="2">
    <source>
        <dbReference type="ARBA" id="ARBA00022723"/>
    </source>
</evidence>
<comment type="cofactor">
    <cofactor evidence="15">
        <name>Mg(2+)</name>
        <dbReference type="ChEBI" id="CHEBI:18420"/>
    </cofactor>
    <text evidence="15">Binds 1 Mg(2+) ion per subunit.</text>
</comment>
<comment type="catalytic activity">
    <reaction evidence="14 15">
        <text>ATP + H2O = ADP + phosphate + H(+)</text>
        <dbReference type="Rhea" id="RHEA:13065"/>
        <dbReference type="ChEBI" id="CHEBI:15377"/>
        <dbReference type="ChEBI" id="CHEBI:15378"/>
        <dbReference type="ChEBI" id="CHEBI:30616"/>
        <dbReference type="ChEBI" id="CHEBI:43474"/>
        <dbReference type="ChEBI" id="CHEBI:456216"/>
        <dbReference type="EC" id="5.6.2.4"/>
    </reaction>
</comment>
<feature type="region of interest" description="DNA-binding and helicase activity, interacts with RecC" evidence="15">
    <location>
        <begin position="1"/>
        <end position="884"/>
    </location>
</feature>
<dbReference type="Gene3D" id="1.10.3170.10">
    <property type="entry name" value="Recbcd, chain B, domain 2"/>
    <property type="match status" value="1"/>
</dbReference>
<dbReference type="InterPro" id="IPR014016">
    <property type="entry name" value="UvrD-like_ATP-bd"/>
</dbReference>
<evidence type="ECO:0000256" key="12">
    <source>
        <dbReference type="ARBA" id="ARBA00023235"/>
    </source>
</evidence>
<evidence type="ECO:0000313" key="19">
    <source>
        <dbReference type="EMBL" id="AAU37706.1"/>
    </source>
</evidence>
<dbReference type="InterPro" id="IPR004586">
    <property type="entry name" value="RecB"/>
</dbReference>
<dbReference type="EMBL" id="AE016827">
    <property type="protein sequence ID" value="AAU37706.1"/>
    <property type="molecule type" value="Genomic_DNA"/>
</dbReference>
<feature type="domain" description="UvrD-like helicase ATP-binding" evidence="17">
    <location>
        <begin position="1"/>
        <end position="459"/>
    </location>
</feature>
<evidence type="ECO:0000256" key="8">
    <source>
        <dbReference type="ARBA" id="ARBA00022840"/>
    </source>
</evidence>
<dbReference type="EC" id="5.6.2.4" evidence="15"/>
<dbReference type="Gene3D" id="3.90.320.10">
    <property type="match status" value="1"/>
</dbReference>
<comment type="domain">
    <text evidence="15">The C-terminal domain has nuclease activity and interacts with RecD. It interacts with RecA, facilitating its loading onto ssDNA.</text>
</comment>
<name>Q65TK4_MANSM</name>
<keyword evidence="4 15" id="KW-0227">DNA damage</keyword>
<comment type="catalytic activity">
    <reaction evidence="15">
        <text>Exonucleolytic cleavage (in the presence of ATP) in either 5'- to 3'- or 3'- to 5'-direction to yield 5'-phosphooligonucleotides.</text>
        <dbReference type="EC" id="3.1.11.5"/>
    </reaction>
</comment>
<dbReference type="SUPFAM" id="SSF52540">
    <property type="entry name" value="P-loop containing nucleoside triphosphate hydrolases"/>
    <property type="match status" value="1"/>
</dbReference>
<dbReference type="InterPro" id="IPR011604">
    <property type="entry name" value="PDDEXK-like_dom_sf"/>
</dbReference>
<comment type="subunit">
    <text evidence="15">Heterotrimer of RecB, RecC and RecD. All subunits contribute to DNA-binding. Interacts with RecA.</text>
</comment>